<evidence type="ECO:0000313" key="2">
    <source>
        <dbReference type="Proteomes" id="UP000807306"/>
    </source>
</evidence>
<accession>A0A9P6JSE2</accession>
<protein>
    <recommendedName>
        <fullName evidence="3">Reverse transcriptase</fullName>
    </recommendedName>
</protein>
<comment type="caution">
    <text evidence="1">The sequence shown here is derived from an EMBL/GenBank/DDBJ whole genome shotgun (WGS) entry which is preliminary data.</text>
</comment>
<dbReference type="OrthoDB" id="3258143at2759"/>
<evidence type="ECO:0008006" key="3">
    <source>
        <dbReference type="Google" id="ProtNLM"/>
    </source>
</evidence>
<keyword evidence="2" id="KW-1185">Reference proteome</keyword>
<feature type="non-terminal residue" evidence="1">
    <location>
        <position position="1"/>
    </location>
</feature>
<dbReference type="AlphaFoldDB" id="A0A9P6JSE2"/>
<name>A0A9P6JSE2_9AGAR</name>
<sequence>ADAELVGLQIGIINALPRCRKLLAVFSDAESQMKQIVNPPKRSGQQVAIKASKAIRRWLSTDPDRQIRFYHIRSALNWGVQHEAHKLAKSVLRDAAGPFSHTTYDYLRKLTAKRAIDRWVTLFNANHDHTNQNYKGTHWLKLSDPKRRGNAGHDHMVPTYFKGGSWLPRVEGLDTQLTARLCRTITNHAPIGHYNLRFGKPERGVACPCGTADIQTRRHIFHDCPRMIDREDALRVPSHDLDDLLSFLKSNPLAFAFEPEEPP</sequence>
<dbReference type="Proteomes" id="UP000807306">
    <property type="component" value="Unassembled WGS sequence"/>
</dbReference>
<dbReference type="EMBL" id="MU157836">
    <property type="protein sequence ID" value="KAF9531241.1"/>
    <property type="molecule type" value="Genomic_DNA"/>
</dbReference>
<proteinExistence type="predicted"/>
<organism evidence="1 2">
    <name type="scientific">Crepidotus variabilis</name>
    <dbReference type="NCBI Taxonomy" id="179855"/>
    <lineage>
        <taxon>Eukaryota</taxon>
        <taxon>Fungi</taxon>
        <taxon>Dikarya</taxon>
        <taxon>Basidiomycota</taxon>
        <taxon>Agaricomycotina</taxon>
        <taxon>Agaricomycetes</taxon>
        <taxon>Agaricomycetidae</taxon>
        <taxon>Agaricales</taxon>
        <taxon>Agaricineae</taxon>
        <taxon>Crepidotaceae</taxon>
        <taxon>Crepidotus</taxon>
    </lineage>
</organism>
<evidence type="ECO:0000313" key="1">
    <source>
        <dbReference type="EMBL" id="KAF9531241.1"/>
    </source>
</evidence>
<reference evidence="1" key="1">
    <citation type="submission" date="2020-11" db="EMBL/GenBank/DDBJ databases">
        <authorList>
            <consortium name="DOE Joint Genome Institute"/>
            <person name="Ahrendt S."/>
            <person name="Riley R."/>
            <person name="Andreopoulos W."/>
            <person name="Labutti K."/>
            <person name="Pangilinan J."/>
            <person name="Ruiz-Duenas F.J."/>
            <person name="Barrasa J.M."/>
            <person name="Sanchez-Garcia M."/>
            <person name="Camarero S."/>
            <person name="Miyauchi S."/>
            <person name="Serrano A."/>
            <person name="Linde D."/>
            <person name="Babiker R."/>
            <person name="Drula E."/>
            <person name="Ayuso-Fernandez I."/>
            <person name="Pacheco R."/>
            <person name="Padilla G."/>
            <person name="Ferreira P."/>
            <person name="Barriuso J."/>
            <person name="Kellner H."/>
            <person name="Castanera R."/>
            <person name="Alfaro M."/>
            <person name="Ramirez L."/>
            <person name="Pisabarro A.G."/>
            <person name="Kuo A."/>
            <person name="Tritt A."/>
            <person name="Lipzen A."/>
            <person name="He G."/>
            <person name="Yan M."/>
            <person name="Ng V."/>
            <person name="Cullen D."/>
            <person name="Martin F."/>
            <person name="Rosso M.-N."/>
            <person name="Henrissat B."/>
            <person name="Hibbett D."/>
            <person name="Martinez A.T."/>
            <person name="Grigoriev I.V."/>
        </authorList>
    </citation>
    <scope>NUCLEOTIDE SEQUENCE</scope>
    <source>
        <strain evidence="1">CBS 506.95</strain>
    </source>
</reference>
<gene>
    <name evidence="1" type="ORF">CPB83DRAFT_919037</name>
</gene>